<evidence type="ECO:0000256" key="3">
    <source>
        <dbReference type="ARBA" id="ARBA00023012"/>
    </source>
</evidence>
<dbReference type="Gene3D" id="3.30.565.10">
    <property type="entry name" value="Histidine kinase-like ATPase, C-terminal domain"/>
    <property type="match status" value="1"/>
</dbReference>
<dbReference type="InterPro" id="IPR050482">
    <property type="entry name" value="Sensor_HK_TwoCompSys"/>
</dbReference>
<dbReference type="InterPro" id="IPR036890">
    <property type="entry name" value="HATPase_C_sf"/>
</dbReference>
<keyword evidence="1" id="KW-0808">Transferase</keyword>
<dbReference type="RefSeq" id="WP_382410998.1">
    <property type="nucleotide sequence ID" value="NZ_JBHSGU010000029.1"/>
</dbReference>
<feature type="transmembrane region" description="Helical" evidence="5">
    <location>
        <begin position="66"/>
        <end position="85"/>
    </location>
</feature>
<dbReference type="Gene3D" id="1.20.5.1930">
    <property type="match status" value="1"/>
</dbReference>
<evidence type="ECO:0000256" key="1">
    <source>
        <dbReference type="ARBA" id="ARBA00022679"/>
    </source>
</evidence>
<dbReference type="PANTHER" id="PTHR24421">
    <property type="entry name" value="NITRATE/NITRITE SENSOR PROTEIN NARX-RELATED"/>
    <property type="match status" value="1"/>
</dbReference>
<evidence type="ECO:0000256" key="2">
    <source>
        <dbReference type="ARBA" id="ARBA00022777"/>
    </source>
</evidence>
<dbReference type="EMBL" id="JBHSGU010000029">
    <property type="protein sequence ID" value="MFC4702000.1"/>
    <property type="molecule type" value="Genomic_DNA"/>
</dbReference>
<keyword evidence="8" id="KW-1185">Reference proteome</keyword>
<evidence type="ECO:0000313" key="8">
    <source>
        <dbReference type="Proteomes" id="UP001595897"/>
    </source>
</evidence>
<evidence type="ECO:0000256" key="5">
    <source>
        <dbReference type="SAM" id="Phobius"/>
    </source>
</evidence>
<reference evidence="8" key="1">
    <citation type="journal article" date="2019" name="Int. J. Syst. Evol. Microbiol.">
        <title>The Global Catalogue of Microorganisms (GCM) 10K type strain sequencing project: providing services to taxonomists for standard genome sequencing and annotation.</title>
        <authorList>
            <consortium name="The Broad Institute Genomics Platform"/>
            <consortium name="The Broad Institute Genome Sequencing Center for Infectious Disease"/>
            <person name="Wu L."/>
            <person name="Ma J."/>
        </authorList>
    </citation>
    <scope>NUCLEOTIDE SEQUENCE [LARGE SCALE GENOMIC DNA]</scope>
    <source>
        <strain evidence="8">KACC 12507</strain>
    </source>
</reference>
<dbReference type="InterPro" id="IPR011712">
    <property type="entry name" value="Sig_transdc_His_kin_sub3_dim/P"/>
</dbReference>
<accession>A0ABV9M087</accession>
<keyword evidence="5" id="KW-0472">Membrane</keyword>
<evidence type="ECO:0000259" key="6">
    <source>
        <dbReference type="Pfam" id="PF07730"/>
    </source>
</evidence>
<evidence type="ECO:0000313" key="7">
    <source>
        <dbReference type="EMBL" id="MFC4702000.1"/>
    </source>
</evidence>
<feature type="transmembrane region" description="Helical" evidence="5">
    <location>
        <begin position="97"/>
        <end position="115"/>
    </location>
</feature>
<evidence type="ECO:0000256" key="4">
    <source>
        <dbReference type="SAM" id="Coils"/>
    </source>
</evidence>
<keyword evidence="5" id="KW-1133">Transmembrane helix</keyword>
<keyword evidence="5" id="KW-0812">Transmembrane</keyword>
<gene>
    <name evidence="7" type="ORF">ACFO4O_17780</name>
</gene>
<feature type="transmembrane region" description="Helical" evidence="5">
    <location>
        <begin position="142"/>
        <end position="161"/>
    </location>
</feature>
<keyword evidence="3" id="KW-0902">Two-component regulatory system</keyword>
<dbReference type="GO" id="GO:0016301">
    <property type="term" value="F:kinase activity"/>
    <property type="evidence" value="ECO:0007669"/>
    <property type="project" value="UniProtKB-KW"/>
</dbReference>
<proteinExistence type="predicted"/>
<feature type="transmembrane region" description="Helical" evidence="5">
    <location>
        <begin position="167"/>
        <end position="188"/>
    </location>
</feature>
<sequence length="409" mass="45538">MTSTSATAKHGSSSMIPSEKRPHVMASNTMNNWRDKLSLDKISGIMTWAVVAGMSLFVLHKNNADMASIVLASALYLVYIVGWLFMIRDRDYQSDGAIRSAILIMLFAVVIGIFFTVPLSFNSILMGIISGALPYYVNVKKALMIGTIASFPLYFVFTYYWQDDFVFLTASLFWTFNMFAIIMVNATVKEKAAREKVEETNRQLVSTQALLKEASKQSERIRIARNIHDLLGHHLTALTINLQVASIKAEGDVKKNVEQCHQLAKLLLSDVRDAVSDIRDKSQVDLHEAINSMAKQVPFVDIELIVSDNLHIDDIEIADALLKCVQESITNTIKHAKGKTLLIDISQNETALSFEVRNSGTIPKTLKIGNGLKGMQERINLLGGRITFSLQPTEFITSVVLPINSEQQP</sequence>
<protein>
    <submittedName>
        <fullName evidence="7">Sensor histidine kinase</fullName>
    </submittedName>
</protein>
<organism evidence="7 8">
    <name type="scientific">Glaciecola siphonariae</name>
    <dbReference type="NCBI Taxonomy" id="521012"/>
    <lineage>
        <taxon>Bacteria</taxon>
        <taxon>Pseudomonadati</taxon>
        <taxon>Pseudomonadota</taxon>
        <taxon>Gammaproteobacteria</taxon>
        <taxon>Alteromonadales</taxon>
        <taxon>Alteromonadaceae</taxon>
        <taxon>Glaciecola</taxon>
    </lineage>
</organism>
<dbReference type="CDD" id="cd16917">
    <property type="entry name" value="HATPase_UhpB-NarQ-NarX-like"/>
    <property type="match status" value="1"/>
</dbReference>
<feature type="domain" description="Signal transduction histidine kinase subgroup 3 dimerisation and phosphoacceptor" evidence="6">
    <location>
        <begin position="219"/>
        <end position="281"/>
    </location>
</feature>
<dbReference type="Proteomes" id="UP001595897">
    <property type="component" value="Unassembled WGS sequence"/>
</dbReference>
<dbReference type="Pfam" id="PF07730">
    <property type="entry name" value="HisKA_3"/>
    <property type="match status" value="1"/>
</dbReference>
<feature type="transmembrane region" description="Helical" evidence="5">
    <location>
        <begin position="42"/>
        <end position="60"/>
    </location>
</feature>
<dbReference type="PANTHER" id="PTHR24421:SF59">
    <property type="entry name" value="OXYGEN SENSOR HISTIDINE KINASE NREB"/>
    <property type="match status" value="1"/>
</dbReference>
<comment type="caution">
    <text evidence="7">The sequence shown here is derived from an EMBL/GenBank/DDBJ whole genome shotgun (WGS) entry which is preliminary data.</text>
</comment>
<keyword evidence="2 7" id="KW-0418">Kinase</keyword>
<feature type="coiled-coil region" evidence="4">
    <location>
        <begin position="183"/>
        <end position="217"/>
    </location>
</feature>
<keyword evidence="4" id="KW-0175">Coiled coil</keyword>
<name>A0ABV9M087_9ALTE</name>
<dbReference type="SUPFAM" id="SSF55874">
    <property type="entry name" value="ATPase domain of HSP90 chaperone/DNA topoisomerase II/histidine kinase"/>
    <property type="match status" value="1"/>
</dbReference>